<evidence type="ECO:0000256" key="1">
    <source>
        <dbReference type="SAM" id="Phobius"/>
    </source>
</evidence>
<feature type="transmembrane region" description="Helical" evidence="1">
    <location>
        <begin position="20"/>
        <end position="41"/>
    </location>
</feature>
<reference evidence="3" key="1">
    <citation type="submission" date="2017-12" db="EMBL/GenBank/DDBJ databases">
        <authorList>
            <consortium name="DOE Joint Genome Institute"/>
            <person name="Mondo S.J."/>
            <person name="Kjaerbolling I."/>
            <person name="Vesth T.C."/>
            <person name="Frisvad J.C."/>
            <person name="Nybo J.L."/>
            <person name="Theobald S."/>
            <person name="Kuo A."/>
            <person name="Bowyer P."/>
            <person name="Matsuda Y."/>
            <person name="Lyhne E.K."/>
            <person name="Kogle M.E."/>
            <person name="Clum A."/>
            <person name="Lipzen A."/>
            <person name="Salamov A."/>
            <person name="Ngan C.Y."/>
            <person name="Daum C."/>
            <person name="Chiniquy J."/>
            <person name="Barry K."/>
            <person name="LaButti K."/>
            <person name="Haridas S."/>
            <person name="Simmons B.A."/>
            <person name="Magnuson J.K."/>
            <person name="Mortensen U.H."/>
            <person name="Larsen T.O."/>
            <person name="Grigoriev I.V."/>
            <person name="Baker S.E."/>
            <person name="Andersen M.R."/>
            <person name="Nordberg H.P."/>
            <person name="Cantor M.N."/>
            <person name="Hua S.X."/>
        </authorList>
    </citation>
    <scope>NUCLEOTIDE SEQUENCE [LARGE SCALE GENOMIC DNA]</scope>
    <source>
        <strain evidence="3">IBT 19404</strain>
    </source>
</reference>
<evidence type="ECO:0000313" key="2">
    <source>
        <dbReference type="EMBL" id="PLN77399.1"/>
    </source>
</evidence>
<accession>A0A2J5HJW8</accession>
<proteinExistence type="predicted"/>
<keyword evidence="1" id="KW-0472">Membrane</keyword>
<keyword evidence="1" id="KW-1133">Transmembrane helix</keyword>
<name>A0A2J5HJW8_9EURO</name>
<keyword evidence="1" id="KW-0812">Transmembrane</keyword>
<dbReference type="Proteomes" id="UP000235023">
    <property type="component" value="Unassembled WGS sequence"/>
</dbReference>
<organism evidence="2 3">
    <name type="scientific">Aspergillus taichungensis</name>
    <dbReference type="NCBI Taxonomy" id="482145"/>
    <lineage>
        <taxon>Eukaryota</taxon>
        <taxon>Fungi</taxon>
        <taxon>Dikarya</taxon>
        <taxon>Ascomycota</taxon>
        <taxon>Pezizomycotina</taxon>
        <taxon>Eurotiomycetes</taxon>
        <taxon>Eurotiomycetidae</taxon>
        <taxon>Eurotiales</taxon>
        <taxon>Aspergillaceae</taxon>
        <taxon>Aspergillus</taxon>
        <taxon>Aspergillus subgen. Circumdati</taxon>
    </lineage>
</organism>
<dbReference type="AlphaFoldDB" id="A0A2J5HJW8"/>
<gene>
    <name evidence="2" type="ORF">BDW42DRAFT_176845</name>
</gene>
<dbReference type="EMBL" id="KZ559596">
    <property type="protein sequence ID" value="PLN77399.1"/>
    <property type="molecule type" value="Genomic_DNA"/>
</dbReference>
<sequence length="64" mass="7239">MMMVIMTMIMGCNLRADRWLAWGSGCFAAYSVITSFFPLWGNAMDDSRGLFLVCIFVLSICLFL</sequence>
<keyword evidence="3" id="KW-1185">Reference proteome</keyword>
<protein>
    <submittedName>
        <fullName evidence="2">Uncharacterized protein</fullName>
    </submittedName>
</protein>
<evidence type="ECO:0000313" key="3">
    <source>
        <dbReference type="Proteomes" id="UP000235023"/>
    </source>
</evidence>